<protein>
    <recommendedName>
        <fullName evidence="11">Acyl-CoA dehydrogenase/oxidase C-terminal domain-containing protein</fullName>
    </recommendedName>
</protein>
<dbReference type="Gene3D" id="2.40.110.20">
    <property type="match status" value="1"/>
</dbReference>
<comment type="similarity">
    <text evidence="1 4">Belongs to the acyl-CoA dehydrogenase family.</text>
</comment>
<name>A0A7C8MNV2_9PEZI</name>
<keyword evidence="4" id="KW-0560">Oxidoreductase</keyword>
<sequence>MDRQKPYRPSSSTEGFFQAVPTVPPAYSHGHESKDGGHGNVSDDVALARVLKLYLPQGNFEVRQSIHNLARRALHPSVLRHGVDAELNPPTLRPLTTFGEENRVDPLWVTEGWKALKAIGQEEGLVSAGYDTTARWNRRIHQSALNHVWNSSAALTGCPAAMTDGAAKLLQSHLDDLDGDQPGRAAVIRQVYNRLVSRDPGIAWTSGQWMTERTGGSDVRESETLARRLASTEIAHCASVGQDCDAHGMPLGPWCIDGFKWFSSATDSDMALLLAQTESGLSLFYIPMRRHARSGMANVNELNGIHIQRLKTKLGTKQLPTAELELKGVRGWLIGQEGRGVKQIATILNITRLYTAGGSAAAWGRGLSVCRAYTKARRVHRTLLQNNQLHVRWLANETVKYHAAVHFTFFGLALQGATEQGWILAVRGTKAASLIPQDSTIAVILLRLITPVIKAVVSVNAAEGLRACMEGLGGVGYCENNEDGGILNIARIFRDALANPIWEGTVSVMAEDVVRVLVDRRLADGRVIEKVLAKWAHGVLRHCEPRFSKECSLIEQRLNTLLSMTNGANENELLWRGRELLFHLEAIVSSLVLMYDACSDENEIATAIALRYVHSRALAQLESFSNTGNWKEVALMDRKIFLAESGDEIVGKL</sequence>
<accession>A0A7C8MNV2</accession>
<evidence type="ECO:0000313" key="10">
    <source>
        <dbReference type="Proteomes" id="UP000481858"/>
    </source>
</evidence>
<evidence type="ECO:0000256" key="2">
    <source>
        <dbReference type="ARBA" id="ARBA00022630"/>
    </source>
</evidence>
<dbReference type="Pfam" id="PF00441">
    <property type="entry name" value="Acyl-CoA_dh_1"/>
    <property type="match status" value="1"/>
</dbReference>
<dbReference type="InterPro" id="IPR009100">
    <property type="entry name" value="AcylCoA_DH/oxidase_NM_dom_sf"/>
</dbReference>
<dbReference type="SUPFAM" id="SSF56645">
    <property type="entry name" value="Acyl-CoA dehydrogenase NM domain-like"/>
    <property type="match status" value="1"/>
</dbReference>
<dbReference type="EMBL" id="WUBL01000063">
    <property type="protein sequence ID" value="KAF2967690.1"/>
    <property type="molecule type" value="Genomic_DNA"/>
</dbReference>
<dbReference type="InterPro" id="IPR041504">
    <property type="entry name" value="AidB_N"/>
</dbReference>
<keyword evidence="2 4" id="KW-0285">Flavoprotein</keyword>
<evidence type="ECO:0000256" key="3">
    <source>
        <dbReference type="ARBA" id="ARBA00022827"/>
    </source>
</evidence>
<evidence type="ECO:0000256" key="4">
    <source>
        <dbReference type="RuleBase" id="RU362125"/>
    </source>
</evidence>
<proteinExistence type="inferred from homology"/>
<dbReference type="Pfam" id="PF02770">
    <property type="entry name" value="Acyl-CoA_dh_M"/>
    <property type="match status" value="1"/>
</dbReference>
<dbReference type="OrthoDB" id="10251155at2759"/>
<feature type="domain" description="Acyl-CoA oxidase/dehydrogenase middle" evidence="7">
    <location>
        <begin position="208"/>
        <end position="329"/>
    </location>
</feature>
<dbReference type="Proteomes" id="UP000481858">
    <property type="component" value="Unassembled WGS sequence"/>
</dbReference>
<reference evidence="9 10" key="1">
    <citation type="submission" date="2019-12" db="EMBL/GenBank/DDBJ databases">
        <title>Draft genome sequence of the ascomycete Xylaria multiplex DSM 110363.</title>
        <authorList>
            <person name="Buettner E."/>
            <person name="Kellner H."/>
        </authorList>
    </citation>
    <scope>NUCLEOTIDE SEQUENCE [LARGE SCALE GENOMIC DNA]</scope>
    <source>
        <strain evidence="9 10">DSM 110363</strain>
    </source>
</reference>
<evidence type="ECO:0008006" key="11">
    <source>
        <dbReference type="Google" id="ProtNLM"/>
    </source>
</evidence>
<comment type="cofactor">
    <cofactor evidence="4">
        <name>FAD</name>
        <dbReference type="ChEBI" id="CHEBI:57692"/>
    </cofactor>
</comment>
<feature type="region of interest" description="Disordered" evidence="5">
    <location>
        <begin position="1"/>
        <end position="41"/>
    </location>
</feature>
<keyword evidence="10" id="KW-1185">Reference proteome</keyword>
<dbReference type="PANTHER" id="PTHR42707:SF2">
    <property type="entry name" value="ACD11 DEHYDROGENASE"/>
    <property type="match status" value="1"/>
</dbReference>
<dbReference type="Gene3D" id="1.20.140.10">
    <property type="entry name" value="Butyryl-CoA Dehydrogenase, subunit A, domain 3"/>
    <property type="match status" value="1"/>
</dbReference>
<dbReference type="Pfam" id="PF18158">
    <property type="entry name" value="AidB_N"/>
    <property type="match status" value="1"/>
</dbReference>
<gene>
    <name evidence="9" type="ORF">GQX73_g5859</name>
</gene>
<dbReference type="InterPro" id="IPR006091">
    <property type="entry name" value="Acyl-CoA_Oxase/DH_mid-dom"/>
</dbReference>
<evidence type="ECO:0000256" key="5">
    <source>
        <dbReference type="SAM" id="MobiDB-lite"/>
    </source>
</evidence>
<evidence type="ECO:0000259" key="7">
    <source>
        <dbReference type="Pfam" id="PF02770"/>
    </source>
</evidence>
<organism evidence="9 10">
    <name type="scientific">Xylaria multiplex</name>
    <dbReference type="NCBI Taxonomy" id="323545"/>
    <lineage>
        <taxon>Eukaryota</taxon>
        <taxon>Fungi</taxon>
        <taxon>Dikarya</taxon>
        <taxon>Ascomycota</taxon>
        <taxon>Pezizomycotina</taxon>
        <taxon>Sordariomycetes</taxon>
        <taxon>Xylariomycetidae</taxon>
        <taxon>Xylariales</taxon>
        <taxon>Xylariaceae</taxon>
        <taxon>Xylaria</taxon>
    </lineage>
</organism>
<dbReference type="InParanoid" id="A0A7C8MNV2"/>
<evidence type="ECO:0000256" key="1">
    <source>
        <dbReference type="ARBA" id="ARBA00009347"/>
    </source>
</evidence>
<evidence type="ECO:0000259" key="8">
    <source>
        <dbReference type="Pfam" id="PF18158"/>
    </source>
</evidence>
<dbReference type="GO" id="GO:0003995">
    <property type="term" value="F:acyl-CoA dehydrogenase activity"/>
    <property type="evidence" value="ECO:0007669"/>
    <property type="project" value="TreeGrafter"/>
</dbReference>
<dbReference type="AlphaFoldDB" id="A0A7C8MNV2"/>
<dbReference type="InterPro" id="IPR036250">
    <property type="entry name" value="AcylCo_DH-like_C"/>
</dbReference>
<dbReference type="InterPro" id="IPR009075">
    <property type="entry name" value="AcylCo_DH/oxidase_C"/>
</dbReference>
<evidence type="ECO:0000259" key="6">
    <source>
        <dbReference type="Pfam" id="PF00441"/>
    </source>
</evidence>
<dbReference type="PANTHER" id="PTHR42707">
    <property type="entry name" value="ACYL-COA DEHYDROGENASE"/>
    <property type="match status" value="1"/>
</dbReference>
<dbReference type="SUPFAM" id="SSF47203">
    <property type="entry name" value="Acyl-CoA dehydrogenase C-terminal domain-like"/>
    <property type="match status" value="1"/>
</dbReference>
<keyword evidence="3 4" id="KW-0274">FAD</keyword>
<feature type="domain" description="Acyl-CoA dehydrogenase/oxidase C-terminal" evidence="6">
    <location>
        <begin position="338"/>
        <end position="517"/>
    </location>
</feature>
<evidence type="ECO:0000313" key="9">
    <source>
        <dbReference type="EMBL" id="KAF2967690.1"/>
    </source>
</evidence>
<feature type="domain" description="Adaptive response protein AidB N-terminal" evidence="8">
    <location>
        <begin position="43"/>
        <end position="173"/>
    </location>
</feature>
<comment type="caution">
    <text evidence="9">The sequence shown here is derived from an EMBL/GenBank/DDBJ whole genome shotgun (WGS) entry which is preliminary data.</text>
</comment>
<dbReference type="InterPro" id="IPR052904">
    <property type="entry name" value="Acyl-CoA_dehydrogenase-like"/>
</dbReference>